<comment type="caution">
    <text evidence="2">The sequence shown here is derived from an EMBL/GenBank/DDBJ whole genome shotgun (WGS) entry which is preliminary data.</text>
</comment>
<sequence>MDAERAWAAVWVTVFLPALVGLCGAVLPAHPAAQLAVAPAWVAWWALTAGPRLGAWAAVWGGALLEWAWSVPPGACVLPFLALWGVGRLPREGLPRLAPWNGAVGGALLVPALWLWLWLWTALWQGFAAADPLRPGALFFLSPLAGALGGGLGFAVARACDFRALAPKPEEEAPHAG</sequence>
<organism evidence="2 3">
    <name type="scientific">Candidatus Spyradenecus faecavium</name>
    <dbReference type="NCBI Taxonomy" id="2840947"/>
    <lineage>
        <taxon>Bacteria</taxon>
        <taxon>Pseudomonadati</taxon>
        <taxon>Lentisphaerota</taxon>
        <taxon>Lentisphaeria</taxon>
        <taxon>Lentisphaerales</taxon>
        <taxon>Lentisphaeraceae</taxon>
        <taxon>Lentisphaeraceae incertae sedis</taxon>
        <taxon>Candidatus Spyradenecus</taxon>
    </lineage>
</organism>
<dbReference type="Proteomes" id="UP000886845">
    <property type="component" value="Unassembled WGS sequence"/>
</dbReference>
<dbReference type="AlphaFoldDB" id="A0A9D1NLV8"/>
<keyword evidence="1" id="KW-0812">Transmembrane</keyword>
<reference evidence="2" key="1">
    <citation type="submission" date="2020-10" db="EMBL/GenBank/DDBJ databases">
        <authorList>
            <person name="Gilroy R."/>
        </authorList>
    </citation>
    <scope>NUCLEOTIDE SEQUENCE</scope>
    <source>
        <strain evidence="2">35461</strain>
    </source>
</reference>
<feature type="transmembrane region" description="Helical" evidence="1">
    <location>
        <begin position="98"/>
        <end position="117"/>
    </location>
</feature>
<name>A0A9D1NLV8_9BACT</name>
<reference evidence="2" key="2">
    <citation type="journal article" date="2021" name="PeerJ">
        <title>Extensive microbial diversity within the chicken gut microbiome revealed by metagenomics and culture.</title>
        <authorList>
            <person name="Gilroy R."/>
            <person name="Ravi A."/>
            <person name="Getino M."/>
            <person name="Pursley I."/>
            <person name="Horton D.L."/>
            <person name="Alikhan N.F."/>
            <person name="Baker D."/>
            <person name="Gharbi K."/>
            <person name="Hall N."/>
            <person name="Watson M."/>
            <person name="Adriaenssens E.M."/>
            <person name="Foster-Nyarko E."/>
            <person name="Jarju S."/>
            <person name="Secka A."/>
            <person name="Antonio M."/>
            <person name="Oren A."/>
            <person name="Chaudhuri R.R."/>
            <person name="La Ragione R."/>
            <person name="Hildebrand F."/>
            <person name="Pallen M.J."/>
        </authorList>
    </citation>
    <scope>NUCLEOTIDE SEQUENCE</scope>
    <source>
        <strain evidence="2">35461</strain>
    </source>
</reference>
<evidence type="ECO:0000313" key="3">
    <source>
        <dbReference type="Proteomes" id="UP000886845"/>
    </source>
</evidence>
<evidence type="ECO:0008006" key="4">
    <source>
        <dbReference type="Google" id="ProtNLM"/>
    </source>
</evidence>
<gene>
    <name evidence="2" type="ORF">IAC79_03150</name>
</gene>
<feature type="transmembrane region" description="Helical" evidence="1">
    <location>
        <begin position="137"/>
        <end position="157"/>
    </location>
</feature>
<keyword evidence="1" id="KW-1133">Transmembrane helix</keyword>
<evidence type="ECO:0000313" key="2">
    <source>
        <dbReference type="EMBL" id="HIV09094.1"/>
    </source>
</evidence>
<proteinExistence type="predicted"/>
<accession>A0A9D1NLV8</accession>
<feature type="transmembrane region" description="Helical" evidence="1">
    <location>
        <begin position="6"/>
        <end position="29"/>
    </location>
</feature>
<evidence type="ECO:0000256" key="1">
    <source>
        <dbReference type="SAM" id="Phobius"/>
    </source>
</evidence>
<feature type="transmembrane region" description="Helical" evidence="1">
    <location>
        <begin position="67"/>
        <end position="86"/>
    </location>
</feature>
<keyword evidence="1" id="KW-0472">Membrane</keyword>
<protein>
    <recommendedName>
        <fullName evidence="4">Rod shape-determining protein MreD</fullName>
    </recommendedName>
</protein>
<dbReference type="EMBL" id="DVOR01000099">
    <property type="protein sequence ID" value="HIV09094.1"/>
    <property type="molecule type" value="Genomic_DNA"/>
</dbReference>